<evidence type="ECO:0000313" key="4">
    <source>
        <dbReference type="Proteomes" id="UP000289340"/>
    </source>
</evidence>
<feature type="chain" id="PRO_5040666633" evidence="1">
    <location>
        <begin position="25"/>
        <end position="120"/>
    </location>
</feature>
<sequence length="120" mass="13082">MAKNEMKITGLMIMFMIVLGFSQANYNPSFVKIGSNRVYDGVYCQDKCSSACAKFLLLPGGVLAYVICLYACTAKCHDNPIDVAHDCITGCALKNSVDANIVDARGLVVKDSFVQECRKN</sequence>
<evidence type="ECO:0000313" key="2">
    <source>
        <dbReference type="EMBL" id="KHN46933.1"/>
    </source>
</evidence>
<dbReference type="EMBL" id="QZWG01000001">
    <property type="protein sequence ID" value="RZC29072.1"/>
    <property type="molecule type" value="Genomic_DNA"/>
</dbReference>
<evidence type="ECO:0000256" key="1">
    <source>
        <dbReference type="SAM" id="SignalP"/>
    </source>
</evidence>
<reference evidence="3 4" key="2">
    <citation type="submission" date="2018-09" db="EMBL/GenBank/DDBJ databases">
        <title>A high-quality reference genome of wild soybean provides a powerful tool to mine soybean genomes.</title>
        <authorList>
            <person name="Xie M."/>
            <person name="Chung C.Y.L."/>
            <person name="Li M.-W."/>
            <person name="Wong F.-L."/>
            <person name="Chan T.-F."/>
            <person name="Lam H.-M."/>
        </authorList>
    </citation>
    <scope>NUCLEOTIDE SEQUENCE [LARGE SCALE GENOMIC DNA]</scope>
    <source>
        <strain evidence="4">cv. W05</strain>
        <tissue evidence="3">Hypocotyl of etiolated seedlings</tissue>
    </source>
</reference>
<protein>
    <submittedName>
        <fullName evidence="2">Uncharacterized protein</fullName>
    </submittedName>
</protein>
<name>A0A0B2SQ20_GLYSO</name>
<feature type="signal peptide" evidence="1">
    <location>
        <begin position="1"/>
        <end position="24"/>
    </location>
</feature>
<keyword evidence="4" id="KW-1185">Reference proteome</keyword>
<organism evidence="2">
    <name type="scientific">Glycine soja</name>
    <name type="common">Wild soybean</name>
    <dbReference type="NCBI Taxonomy" id="3848"/>
    <lineage>
        <taxon>Eukaryota</taxon>
        <taxon>Viridiplantae</taxon>
        <taxon>Streptophyta</taxon>
        <taxon>Embryophyta</taxon>
        <taxon>Tracheophyta</taxon>
        <taxon>Spermatophyta</taxon>
        <taxon>Magnoliopsida</taxon>
        <taxon>eudicotyledons</taxon>
        <taxon>Gunneridae</taxon>
        <taxon>Pentapetalae</taxon>
        <taxon>rosids</taxon>
        <taxon>fabids</taxon>
        <taxon>Fabales</taxon>
        <taxon>Fabaceae</taxon>
        <taxon>Papilionoideae</taxon>
        <taxon>50 kb inversion clade</taxon>
        <taxon>NPAAA clade</taxon>
        <taxon>indigoferoid/millettioid clade</taxon>
        <taxon>Phaseoleae</taxon>
        <taxon>Glycine</taxon>
        <taxon>Glycine subgen. Soja</taxon>
    </lineage>
</organism>
<evidence type="ECO:0000313" key="3">
    <source>
        <dbReference type="EMBL" id="RZC29072.1"/>
    </source>
</evidence>
<reference evidence="2" key="1">
    <citation type="submission" date="2014-07" db="EMBL/GenBank/DDBJ databases">
        <title>Identification of a novel salt tolerance gene in wild soybean by whole-genome sequencing.</title>
        <authorList>
            <person name="Lam H.-M."/>
            <person name="Qi X."/>
            <person name="Li M.-W."/>
            <person name="Liu X."/>
            <person name="Xie M."/>
            <person name="Ni M."/>
            <person name="Xu X."/>
        </authorList>
    </citation>
    <scope>NUCLEOTIDE SEQUENCE [LARGE SCALE GENOMIC DNA]</scope>
    <source>
        <tissue evidence="2">Root</tissue>
    </source>
</reference>
<dbReference type="Proteomes" id="UP000289340">
    <property type="component" value="Chromosome 1"/>
</dbReference>
<dbReference type="AlphaFoldDB" id="A0A0B2SQ20"/>
<dbReference type="Proteomes" id="UP000053555">
    <property type="component" value="Unassembled WGS sequence"/>
</dbReference>
<proteinExistence type="predicted"/>
<accession>A0A0B2SQ20</accession>
<dbReference type="EMBL" id="KN640944">
    <property type="protein sequence ID" value="KHN46933.1"/>
    <property type="molecule type" value="Genomic_DNA"/>
</dbReference>
<dbReference type="Gramene" id="XM_028367608.1">
    <property type="protein sequence ID" value="XP_028223409.1"/>
    <property type="gene ID" value="LOC114404863"/>
</dbReference>
<gene>
    <name evidence="3" type="ORF">D0Y65_000873</name>
    <name evidence="2" type="ORF">glysoja_049845</name>
</gene>
<keyword evidence="1" id="KW-0732">Signal</keyword>